<evidence type="ECO:0000313" key="3">
    <source>
        <dbReference type="EMBL" id="MDO5976874.1"/>
    </source>
</evidence>
<comment type="caution">
    <text evidence="3">The sequence shown here is derived from an EMBL/GenBank/DDBJ whole genome shotgun (WGS) entry which is preliminary data.</text>
</comment>
<dbReference type="Proteomes" id="UP001176806">
    <property type="component" value="Unassembled WGS sequence"/>
</dbReference>
<evidence type="ECO:0000259" key="2">
    <source>
        <dbReference type="Pfam" id="PF14240"/>
    </source>
</evidence>
<protein>
    <submittedName>
        <fullName evidence="3">YHYH protein</fullName>
    </submittedName>
</protein>
<evidence type="ECO:0000313" key="4">
    <source>
        <dbReference type="Proteomes" id="UP001176806"/>
    </source>
</evidence>
<sequence length="317" mass="34831">MKKKLVSPLLFLSLFLSLTVLQSCGSDDSEVEEEEDTECVQQEVINGSGDCSVELDIEQEVSITIDGDYRIVVTNNIPNHLVGVFQNADVSAQSETYSITTSPEDTGELVWLQGDSGPEYMFGILLNGVELDPIAAEPWPHSDLGIMDPDVNWDWNLEALTAPIGLDCNYAHVQPTGKYHYHGAPTIQDLFANADGTEMVLVGWAADGFPIYYKYAYTNATDNSSEIIAMTSSYQIIDGYRPGDGITAPCSEYNGAYSADYEYIAGLGTLDETNGRTGVTPEFPDGTYYYVLTDGDEFPSIPRYFRGTPSDDFKQGR</sequence>
<dbReference type="Pfam" id="PF14240">
    <property type="entry name" value="YHYH"/>
    <property type="match status" value="1"/>
</dbReference>
<dbReference type="InterPro" id="IPR025924">
    <property type="entry name" value="YHYH_dom"/>
</dbReference>
<organism evidence="3 4">
    <name type="scientific">Flavivirga jejuensis</name>
    <dbReference type="NCBI Taxonomy" id="870487"/>
    <lineage>
        <taxon>Bacteria</taxon>
        <taxon>Pseudomonadati</taxon>
        <taxon>Bacteroidota</taxon>
        <taxon>Flavobacteriia</taxon>
        <taxon>Flavobacteriales</taxon>
        <taxon>Flavobacteriaceae</taxon>
        <taxon>Flavivirga</taxon>
    </lineage>
</organism>
<feature type="signal peptide" evidence="1">
    <location>
        <begin position="1"/>
        <end position="22"/>
    </location>
</feature>
<dbReference type="RefSeq" id="WP_303304204.1">
    <property type="nucleotide sequence ID" value="NZ_BAABDA010000011.1"/>
</dbReference>
<proteinExistence type="predicted"/>
<feature type="chain" id="PRO_5046194617" evidence="1">
    <location>
        <begin position="23"/>
        <end position="317"/>
    </location>
</feature>
<evidence type="ECO:0000256" key="1">
    <source>
        <dbReference type="SAM" id="SignalP"/>
    </source>
</evidence>
<keyword evidence="4" id="KW-1185">Reference proteome</keyword>
<feature type="domain" description="YHYH" evidence="2">
    <location>
        <begin position="97"/>
        <end position="307"/>
    </location>
</feature>
<keyword evidence="1" id="KW-0732">Signal</keyword>
<gene>
    <name evidence="3" type="ORF">Q4Q40_21955</name>
</gene>
<accession>A0ABT8WUW2</accession>
<reference evidence="3" key="1">
    <citation type="submission" date="2023-07" db="EMBL/GenBank/DDBJ databases">
        <title>Two novel species in the genus Flavivirga.</title>
        <authorList>
            <person name="Kwon K."/>
        </authorList>
    </citation>
    <scope>NUCLEOTIDE SEQUENCE</scope>
    <source>
        <strain evidence="3">KACC 14158</strain>
    </source>
</reference>
<name>A0ABT8WUW2_9FLAO</name>
<dbReference type="EMBL" id="JAUOEL010000009">
    <property type="protein sequence ID" value="MDO5976874.1"/>
    <property type="molecule type" value="Genomic_DNA"/>
</dbReference>
<dbReference type="PROSITE" id="PS51257">
    <property type="entry name" value="PROKAR_LIPOPROTEIN"/>
    <property type="match status" value="1"/>
</dbReference>